<keyword evidence="3" id="KW-1185">Reference proteome</keyword>
<sequence length="169" mass="17967">MTARTLVLMRHSKAEHPGELTDFERQLTDRGRRDAGAAGAWLAAEGLRPGLVLCSSATRTRQTWHGVAVALGRDDTSPAPEVRYEDGLYDGGRTEMIDLLRAVPDSIGTVLVVAHNPTVSDVSILLADGTTSLREGLATSGVAVHRAGGWWSTTEPGSMPLVTTHTARG</sequence>
<accession>A0A1K0FJJ6</accession>
<evidence type="ECO:0000313" key="3">
    <source>
        <dbReference type="Proteomes" id="UP000182486"/>
    </source>
</evidence>
<dbReference type="InterPro" id="IPR029033">
    <property type="entry name" value="His_PPase_superfam"/>
</dbReference>
<dbReference type="Pfam" id="PF00300">
    <property type="entry name" value="His_Phos_1"/>
    <property type="match status" value="1"/>
</dbReference>
<dbReference type="CDD" id="cd07067">
    <property type="entry name" value="HP_PGM_like"/>
    <property type="match status" value="1"/>
</dbReference>
<dbReference type="PANTHER" id="PTHR20935:SF1">
    <property type="entry name" value="SLL1549 PROTEIN"/>
    <property type="match status" value="1"/>
</dbReference>
<dbReference type="EMBL" id="MEIA01000180">
    <property type="protein sequence ID" value="OJF13021.1"/>
    <property type="molecule type" value="Genomic_DNA"/>
</dbReference>
<proteinExistence type="predicted"/>
<dbReference type="GO" id="GO:0016787">
    <property type="term" value="F:hydrolase activity"/>
    <property type="evidence" value="ECO:0007669"/>
    <property type="project" value="UniProtKB-KW"/>
</dbReference>
<evidence type="ECO:0000256" key="1">
    <source>
        <dbReference type="ARBA" id="ARBA00022801"/>
    </source>
</evidence>
<dbReference type="InterPro" id="IPR013078">
    <property type="entry name" value="His_Pase_superF_clade-1"/>
</dbReference>
<dbReference type="SUPFAM" id="SSF53254">
    <property type="entry name" value="Phosphoglycerate mutase-like"/>
    <property type="match status" value="1"/>
</dbReference>
<gene>
    <name evidence="2" type="ORF">BG844_17500</name>
</gene>
<keyword evidence="1" id="KW-0378">Hydrolase</keyword>
<dbReference type="AlphaFoldDB" id="A0A1K0FJJ6"/>
<dbReference type="RefSeq" id="WP_071806407.1">
    <property type="nucleotide sequence ID" value="NZ_MEIA01000180.1"/>
</dbReference>
<organism evidence="2 3">
    <name type="scientific">Couchioplanes caeruleus subsp. caeruleus</name>
    <dbReference type="NCBI Taxonomy" id="56427"/>
    <lineage>
        <taxon>Bacteria</taxon>
        <taxon>Bacillati</taxon>
        <taxon>Actinomycetota</taxon>
        <taxon>Actinomycetes</taxon>
        <taxon>Micromonosporales</taxon>
        <taxon>Micromonosporaceae</taxon>
        <taxon>Couchioplanes</taxon>
    </lineage>
</organism>
<name>A0A1K0FJJ6_9ACTN</name>
<protein>
    <submittedName>
        <fullName evidence="2">Phosphohistidine phosphatase</fullName>
    </submittedName>
</protein>
<dbReference type="Gene3D" id="3.40.50.1240">
    <property type="entry name" value="Phosphoglycerate mutase-like"/>
    <property type="match status" value="1"/>
</dbReference>
<evidence type="ECO:0000313" key="2">
    <source>
        <dbReference type="EMBL" id="OJF13021.1"/>
    </source>
</evidence>
<dbReference type="InterPro" id="IPR051021">
    <property type="entry name" value="Mito_Ser/Thr_phosphatase"/>
</dbReference>
<dbReference type="PANTHER" id="PTHR20935">
    <property type="entry name" value="PHOSPHOGLYCERATE MUTASE-RELATED"/>
    <property type="match status" value="1"/>
</dbReference>
<dbReference type="Proteomes" id="UP000182486">
    <property type="component" value="Unassembled WGS sequence"/>
</dbReference>
<comment type="caution">
    <text evidence="2">The sequence shown here is derived from an EMBL/GenBank/DDBJ whole genome shotgun (WGS) entry which is preliminary data.</text>
</comment>
<reference evidence="2 3" key="1">
    <citation type="submission" date="2016-09" db="EMBL/GenBank/DDBJ databases">
        <title>Couchioplanes caeruleus draft genome sequence.</title>
        <authorList>
            <person name="Sheehan J."/>
            <person name="Caffrey P."/>
        </authorList>
    </citation>
    <scope>NUCLEOTIDE SEQUENCE [LARGE SCALE GENOMIC DNA]</scope>
    <source>
        <strain evidence="2 3">DSM 43634</strain>
    </source>
</reference>
<dbReference type="SMART" id="SM00855">
    <property type="entry name" value="PGAM"/>
    <property type="match status" value="1"/>
</dbReference>